<feature type="region of interest" description="Disordered" evidence="1">
    <location>
        <begin position="483"/>
        <end position="502"/>
    </location>
</feature>
<proteinExistence type="predicted"/>
<feature type="compositionally biased region" description="Low complexity" evidence="1">
    <location>
        <begin position="273"/>
        <end position="282"/>
    </location>
</feature>
<dbReference type="SUPFAM" id="SSF54695">
    <property type="entry name" value="POZ domain"/>
    <property type="match status" value="1"/>
</dbReference>
<feature type="compositionally biased region" description="Polar residues" evidence="1">
    <location>
        <begin position="663"/>
        <end position="672"/>
    </location>
</feature>
<name>A0ABD1JSU8_9TELE</name>
<comment type="caution">
    <text evidence="3">The sequence shown here is derived from an EMBL/GenBank/DDBJ whole genome shotgun (WGS) entry which is preliminary data.</text>
</comment>
<dbReference type="Gene3D" id="3.30.710.10">
    <property type="entry name" value="Potassium Channel Kv1.1, Chain A"/>
    <property type="match status" value="1"/>
</dbReference>
<feature type="compositionally biased region" description="Polar residues" evidence="1">
    <location>
        <begin position="309"/>
        <end position="319"/>
    </location>
</feature>
<organism evidence="3 4">
    <name type="scientific">Coilia grayii</name>
    <name type="common">Gray's grenadier anchovy</name>
    <dbReference type="NCBI Taxonomy" id="363190"/>
    <lineage>
        <taxon>Eukaryota</taxon>
        <taxon>Metazoa</taxon>
        <taxon>Chordata</taxon>
        <taxon>Craniata</taxon>
        <taxon>Vertebrata</taxon>
        <taxon>Euteleostomi</taxon>
        <taxon>Actinopterygii</taxon>
        <taxon>Neopterygii</taxon>
        <taxon>Teleostei</taxon>
        <taxon>Clupei</taxon>
        <taxon>Clupeiformes</taxon>
        <taxon>Clupeoidei</taxon>
        <taxon>Engraulidae</taxon>
        <taxon>Coilinae</taxon>
        <taxon>Coilia</taxon>
    </lineage>
</organism>
<dbReference type="Pfam" id="PF00651">
    <property type="entry name" value="BTB"/>
    <property type="match status" value="1"/>
</dbReference>
<reference evidence="3 4" key="1">
    <citation type="submission" date="2024-09" db="EMBL/GenBank/DDBJ databases">
        <title>A chromosome-level genome assembly of Gray's grenadier anchovy, Coilia grayii.</title>
        <authorList>
            <person name="Fu Z."/>
        </authorList>
    </citation>
    <scope>NUCLEOTIDE SEQUENCE [LARGE SCALE GENOMIC DNA]</scope>
    <source>
        <strain evidence="3">G4</strain>
        <tissue evidence="3">Muscle</tissue>
    </source>
</reference>
<feature type="compositionally biased region" description="Polar residues" evidence="1">
    <location>
        <begin position="694"/>
        <end position="703"/>
    </location>
</feature>
<dbReference type="SMART" id="SM00225">
    <property type="entry name" value="BTB"/>
    <property type="match status" value="1"/>
</dbReference>
<dbReference type="PANTHER" id="PTHR47639:SF1">
    <property type="entry name" value="BTB_POZ DOMAIN-CONTAINING PROTEIN 18"/>
    <property type="match status" value="1"/>
</dbReference>
<feature type="compositionally biased region" description="Acidic residues" evidence="1">
    <location>
        <begin position="829"/>
        <end position="841"/>
    </location>
</feature>
<feature type="region of interest" description="Disordered" evidence="1">
    <location>
        <begin position="531"/>
        <end position="553"/>
    </location>
</feature>
<feature type="compositionally biased region" description="Polar residues" evidence="1">
    <location>
        <begin position="419"/>
        <end position="434"/>
    </location>
</feature>
<dbReference type="Proteomes" id="UP001591681">
    <property type="component" value="Unassembled WGS sequence"/>
</dbReference>
<accession>A0ABD1JSU8</accession>
<feature type="region of interest" description="Disordered" evidence="1">
    <location>
        <begin position="418"/>
        <end position="440"/>
    </location>
</feature>
<dbReference type="AlphaFoldDB" id="A0ABD1JSU8"/>
<feature type="compositionally biased region" description="Polar residues" evidence="1">
    <location>
        <begin position="483"/>
        <end position="500"/>
    </location>
</feature>
<sequence>MWWCGHPTLALRMLEELQRQQQCNVFCDTLLQAEDFAVPVHSCILAACSPFLFRELSSSPPPVGQRWLVKVPATGAQALLTLVSFLYTGEMRDLGLGEYEEVKAAFNRLGMSHLIPNFQGEPHEMQTVGRGLQLEWIGGEQMGTGNTRLWTEERSGMDRATQTEAEDGATPAHTNKQKSTKRKRSSNSSEKVPGQYTGLALDRTRCAVKMKFKRKCKGALWAIEGTEDSALSVQASSSCTDASTGALSLSMNPDILQAQQVSVVVNKEGTDGSVVHSTSSQVPQPPPYPSLCFPPNIPPITAHDPDRPASQNNKASPSLSHLEPEECDEQLDKLLDDIMMNLDIIQPITTDSGDSSLQPTLSYLPADSTAWLGESGVTGLNSSSGQMRKAVGPDLMLVSQGGTSLADCMRPVSAHLPESQCTQLPNPQPASTKPQPMADATSPHRYITAADTARLCGCLTPLQSEEERTVRSQTLAERLTVQSELLGKQPSQAPANSPSWLSRKPVDLDYALTSMLVRSSVTADAEPCVQPNVTRKRRRRAVSQSETVNWKRRSVAKCPKSVVAKQKLPVKKKKDQKTPETLSEKTAGARLTDMVSKIRQSKVFTRKSSKMSTPSPPSTQKPAEGHSKSSVGAKSISDPAVQKCRRGRPSKVKAISEVFSPSLAPSFSNPSRTAFKIPSGKKPRGSLRKGQEQGYDSCSSAEDSRNLNGLLSSKAVSKHLTGRANTIQRNAMAHRSQQMPTAATVGKAISNTSDVSPTKKRVNVLLEQYGSKRRKTQRGRKKDWNNQNYKHLAKEEMIVMNMPHENVMSAEMDKTSTRATEKAGSVGDCGDEEDWEEELEVDVISGSPVTLPLPLPQPQSNLVDREPSDVEEEGDIDIVNVDGL</sequence>
<evidence type="ECO:0000256" key="1">
    <source>
        <dbReference type="SAM" id="MobiDB-lite"/>
    </source>
</evidence>
<protein>
    <recommendedName>
        <fullName evidence="2">BTB domain-containing protein</fullName>
    </recommendedName>
</protein>
<dbReference type="PROSITE" id="PS50097">
    <property type="entry name" value="BTB"/>
    <property type="match status" value="1"/>
</dbReference>
<gene>
    <name evidence="3" type="ORF">ACEWY4_014641</name>
</gene>
<feature type="region of interest" description="Disordered" evidence="1">
    <location>
        <begin position="817"/>
        <end position="884"/>
    </location>
</feature>
<dbReference type="InterPro" id="IPR042915">
    <property type="entry name" value="BTBD18"/>
</dbReference>
<dbReference type="InterPro" id="IPR000210">
    <property type="entry name" value="BTB/POZ_dom"/>
</dbReference>
<feature type="region of interest" description="Disordered" evidence="1">
    <location>
        <begin position="272"/>
        <end position="325"/>
    </location>
</feature>
<dbReference type="PANTHER" id="PTHR47639">
    <property type="entry name" value="BTB/POZ DOMAIN-CONTAINING PROTEIN 18"/>
    <property type="match status" value="1"/>
</dbReference>
<feature type="region of interest" description="Disordered" evidence="1">
    <location>
        <begin position="155"/>
        <end position="196"/>
    </location>
</feature>
<feature type="domain" description="BTB" evidence="2">
    <location>
        <begin position="27"/>
        <end position="91"/>
    </location>
</feature>
<evidence type="ECO:0000259" key="2">
    <source>
        <dbReference type="PROSITE" id="PS50097"/>
    </source>
</evidence>
<dbReference type="EMBL" id="JBHFQA010000012">
    <property type="protein sequence ID" value="KAL2089953.1"/>
    <property type="molecule type" value="Genomic_DNA"/>
</dbReference>
<feature type="compositionally biased region" description="Basic residues" evidence="1">
    <location>
        <begin position="175"/>
        <end position="185"/>
    </location>
</feature>
<evidence type="ECO:0000313" key="4">
    <source>
        <dbReference type="Proteomes" id="UP001591681"/>
    </source>
</evidence>
<feature type="region of interest" description="Disordered" evidence="1">
    <location>
        <begin position="566"/>
        <end position="703"/>
    </location>
</feature>
<dbReference type="InterPro" id="IPR011333">
    <property type="entry name" value="SKP1/BTB/POZ_sf"/>
</dbReference>
<keyword evidence="4" id="KW-1185">Reference proteome</keyword>
<evidence type="ECO:0000313" key="3">
    <source>
        <dbReference type="EMBL" id="KAL2089953.1"/>
    </source>
</evidence>